<reference evidence="2 3" key="1">
    <citation type="journal article" date="2018" name="Nat. Ecol. Evol.">
        <title>Pezizomycetes genomes reveal the molecular basis of ectomycorrhizal truffle lifestyle.</title>
        <authorList>
            <person name="Murat C."/>
            <person name="Payen T."/>
            <person name="Noel B."/>
            <person name="Kuo A."/>
            <person name="Morin E."/>
            <person name="Chen J."/>
            <person name="Kohler A."/>
            <person name="Krizsan K."/>
            <person name="Balestrini R."/>
            <person name="Da Silva C."/>
            <person name="Montanini B."/>
            <person name="Hainaut M."/>
            <person name="Levati E."/>
            <person name="Barry K.W."/>
            <person name="Belfiori B."/>
            <person name="Cichocki N."/>
            <person name="Clum A."/>
            <person name="Dockter R.B."/>
            <person name="Fauchery L."/>
            <person name="Guy J."/>
            <person name="Iotti M."/>
            <person name="Le Tacon F."/>
            <person name="Lindquist E.A."/>
            <person name="Lipzen A."/>
            <person name="Malagnac F."/>
            <person name="Mello A."/>
            <person name="Molinier V."/>
            <person name="Miyauchi S."/>
            <person name="Poulain J."/>
            <person name="Riccioni C."/>
            <person name="Rubini A."/>
            <person name="Sitrit Y."/>
            <person name="Splivallo R."/>
            <person name="Traeger S."/>
            <person name="Wang M."/>
            <person name="Zifcakova L."/>
            <person name="Wipf D."/>
            <person name="Zambonelli A."/>
            <person name="Paolocci F."/>
            <person name="Nowrousian M."/>
            <person name="Ottonello S."/>
            <person name="Baldrian P."/>
            <person name="Spatafora J.W."/>
            <person name="Henrissat B."/>
            <person name="Nagy L.G."/>
            <person name="Aury J.M."/>
            <person name="Wincker P."/>
            <person name="Grigoriev I.V."/>
            <person name="Bonfante P."/>
            <person name="Martin F.M."/>
        </authorList>
    </citation>
    <scope>NUCLEOTIDE SEQUENCE [LARGE SCALE GENOMIC DNA]</scope>
    <source>
        <strain evidence="2 3">RN42</strain>
    </source>
</reference>
<evidence type="ECO:0000256" key="1">
    <source>
        <dbReference type="SAM" id="MobiDB-lite"/>
    </source>
</evidence>
<dbReference type="InterPro" id="IPR012469">
    <property type="entry name" value="DUF1688"/>
</dbReference>
<dbReference type="PANTHER" id="PTHR31687">
    <property type="match status" value="1"/>
</dbReference>
<accession>A0A3N4IB87</accession>
<feature type="region of interest" description="Disordered" evidence="1">
    <location>
        <begin position="53"/>
        <end position="80"/>
    </location>
</feature>
<dbReference type="EMBL" id="ML119665">
    <property type="protein sequence ID" value="RPA83349.1"/>
    <property type="molecule type" value="Genomic_DNA"/>
</dbReference>
<feature type="region of interest" description="Disordered" evidence="1">
    <location>
        <begin position="1"/>
        <end position="29"/>
    </location>
</feature>
<dbReference type="Proteomes" id="UP000275078">
    <property type="component" value="Unassembled WGS sequence"/>
</dbReference>
<protein>
    <submittedName>
        <fullName evidence="2">Uncharacterized protein</fullName>
    </submittedName>
</protein>
<name>A0A3N4IB87_ASCIM</name>
<dbReference type="Pfam" id="PF07958">
    <property type="entry name" value="DUF1688"/>
    <property type="match status" value="1"/>
</dbReference>
<evidence type="ECO:0000313" key="3">
    <source>
        <dbReference type="Proteomes" id="UP000275078"/>
    </source>
</evidence>
<organism evidence="2 3">
    <name type="scientific">Ascobolus immersus RN42</name>
    <dbReference type="NCBI Taxonomy" id="1160509"/>
    <lineage>
        <taxon>Eukaryota</taxon>
        <taxon>Fungi</taxon>
        <taxon>Dikarya</taxon>
        <taxon>Ascomycota</taxon>
        <taxon>Pezizomycotina</taxon>
        <taxon>Pezizomycetes</taxon>
        <taxon>Pezizales</taxon>
        <taxon>Ascobolaceae</taxon>
        <taxon>Ascobolus</taxon>
    </lineage>
</organism>
<gene>
    <name evidence="2" type="ORF">BJ508DRAFT_304806</name>
</gene>
<keyword evidence="3" id="KW-1185">Reference proteome</keyword>
<sequence length="627" mass="70404">MQHSQPTNTADAGSLSSSGTGKHQQEAKGCLSNDHVDHYSRCFGFGRDGATGGSLRTPVGAQQEDGGLGHLSTQHQQERPKSTIRCSDCGFWPSLPSEPELRKLIDDPTDLRRTPHRANAHQILTAKCFTAASGRYTSVDLHEGEGGTNRGDGGSTTLRRMCKSIREACSRIELRGRSRSLYQPDDCGHRYRFGAEILGFQPAHCDGRLGAFLRCAEKYCGLAYECVWVVDEVRELVQEHGLGVFMLMFYPYEPYELHSRWLRKEPVWDRYSIVWVDASGLLWEYQDEKGAECTGINWEFDEDCYESVLKAIGWGSFRMLMYEPSPPHSPLSNPIDSFLPAPPESAMQFGKSSPPAGVWQILDARGRETVYMLLSSWSHVDRMEKARRLIELFLVIIALDLDDFGSSTWRYGLMGSGCSHEGVEDVSLACFDAYMRGRFSSDRDGEKRVEGQVLCSMKRADLCDILQITKINTLDNIDEMLHRVQRLGRALTPVLFGNELRLGNIVDYLTHHPTTRYNAERPIAMLVPTAWDVLFPMFSRVLGTKFHNPDSRHPIHPTNEIELALLDICLWATNTVVETTMEVLGLNWSGYTLLPGLPSKSAALVFKNLGIIVELDGPQSRCIRMGQ</sequence>
<proteinExistence type="predicted"/>
<dbReference type="STRING" id="1160509.A0A3N4IB87"/>
<dbReference type="AlphaFoldDB" id="A0A3N4IB87"/>
<dbReference type="PANTHER" id="PTHR31687:SF3">
    <property type="entry name" value="PROTEIN URG3"/>
    <property type="match status" value="1"/>
</dbReference>
<evidence type="ECO:0000313" key="2">
    <source>
        <dbReference type="EMBL" id="RPA83349.1"/>
    </source>
</evidence>
<feature type="compositionally biased region" description="Polar residues" evidence="1">
    <location>
        <begin position="1"/>
        <end position="22"/>
    </location>
</feature>